<evidence type="ECO:0000313" key="17">
    <source>
        <dbReference type="Proteomes" id="UP001321908"/>
    </source>
</evidence>
<evidence type="ECO:0000256" key="1">
    <source>
        <dbReference type="ARBA" id="ARBA00003217"/>
    </source>
</evidence>
<dbReference type="EMBL" id="CP140151">
    <property type="protein sequence ID" value="WQH08780.1"/>
    <property type="molecule type" value="Genomic_DNA"/>
</dbReference>
<evidence type="ECO:0000256" key="2">
    <source>
        <dbReference type="ARBA" id="ARBA00004752"/>
    </source>
</evidence>
<dbReference type="InterPro" id="IPR018044">
    <property type="entry name" value="Peptidase_S11"/>
</dbReference>
<sequence length="400" mass="44206">MRVFAQSSLLRVVLLVTLCIGVLAPTAHAQNPPEPSPVPSSMVPSAPELAASAWVLMDADSGKILVEHNADKELPPASLTKMMTAYIVEREIDAGNISGDDEATISENAWRTGGSRMFLNPGSKVSIDNLLRGVVIQSGNDASVALAEHIAGSEDAFADLMNQQAARMKLEHTHFMNPTGLPHEEHYSSAHDLAVIAQHIIKDYPDHYEVYSEKYFTWNDIRQPNRNRLLWRDPNVDGLKTGHTEAAGYCLVASAKKDGTRLIAVVMGTDSDEARAQETQKLLSYGFRFFETQKLYKSGAVLNKPRVWGGEQDTLRLGVANDVFITVPRGRIDELNAQLDIRKTINAPVEQGERLGTLKIKLDGKVLDERPLVALEPVPEGGFFKRLWDSVLQFVYGFFD</sequence>
<keyword evidence="5 16" id="KW-0121">Carboxypeptidase</keyword>
<comment type="catalytic activity">
    <reaction evidence="12">
        <text>Preferential cleavage: (Ac)2-L-Lys-D-Ala-|-D-Ala. Also transpeptidation of peptidyl-alanyl moieties that are N-acyl substituents of D-alanine.</text>
        <dbReference type="EC" id="3.4.16.4"/>
    </reaction>
</comment>
<dbReference type="InterPro" id="IPR015956">
    <property type="entry name" value="Peniciliin-bd_prot_C_sf"/>
</dbReference>
<dbReference type="Gene3D" id="2.60.410.10">
    <property type="entry name" value="D-Ala-D-Ala carboxypeptidase, C-terminal domain"/>
    <property type="match status" value="1"/>
</dbReference>
<keyword evidence="6" id="KW-0645">Protease</keyword>
<evidence type="ECO:0000256" key="11">
    <source>
        <dbReference type="ARBA" id="ARBA00023316"/>
    </source>
</evidence>
<dbReference type="PRINTS" id="PR00725">
    <property type="entry name" value="DADACBPTASE1"/>
</dbReference>
<evidence type="ECO:0000256" key="5">
    <source>
        <dbReference type="ARBA" id="ARBA00022645"/>
    </source>
</evidence>
<dbReference type="InterPro" id="IPR001967">
    <property type="entry name" value="Peptidase_S11_N"/>
</dbReference>
<keyword evidence="17" id="KW-1185">Reference proteome</keyword>
<dbReference type="RefSeq" id="WP_246921222.1">
    <property type="nucleotide sequence ID" value="NZ_CP140151.1"/>
</dbReference>
<dbReference type="Pfam" id="PF00768">
    <property type="entry name" value="Peptidase_S11"/>
    <property type="match status" value="1"/>
</dbReference>
<evidence type="ECO:0000259" key="15">
    <source>
        <dbReference type="SMART" id="SM00936"/>
    </source>
</evidence>
<dbReference type="EC" id="3.4.16.4" evidence="4"/>
<evidence type="ECO:0000256" key="14">
    <source>
        <dbReference type="SAM" id="SignalP"/>
    </source>
</evidence>
<feature type="signal peptide" evidence="14">
    <location>
        <begin position="1"/>
        <end position="29"/>
    </location>
</feature>
<keyword evidence="11" id="KW-0961">Cell wall biogenesis/degradation</keyword>
<evidence type="ECO:0000256" key="13">
    <source>
        <dbReference type="RuleBase" id="RU004016"/>
    </source>
</evidence>
<evidence type="ECO:0000256" key="9">
    <source>
        <dbReference type="ARBA" id="ARBA00022960"/>
    </source>
</evidence>
<dbReference type="InterPro" id="IPR012338">
    <property type="entry name" value="Beta-lactam/transpept-like"/>
</dbReference>
<dbReference type="Pfam" id="PF07943">
    <property type="entry name" value="PBP5_C"/>
    <property type="match status" value="1"/>
</dbReference>
<evidence type="ECO:0000256" key="12">
    <source>
        <dbReference type="ARBA" id="ARBA00034000"/>
    </source>
</evidence>
<dbReference type="InterPro" id="IPR037167">
    <property type="entry name" value="Peptidase_S11_C_sf"/>
</dbReference>
<keyword evidence="9" id="KW-0133">Cell shape</keyword>
<dbReference type="PANTHER" id="PTHR21581">
    <property type="entry name" value="D-ALANYL-D-ALANINE CARBOXYPEPTIDASE"/>
    <property type="match status" value="1"/>
</dbReference>
<evidence type="ECO:0000256" key="7">
    <source>
        <dbReference type="ARBA" id="ARBA00022729"/>
    </source>
</evidence>
<feature type="chain" id="PRO_5046016811" description="serine-type D-Ala-D-Ala carboxypeptidase" evidence="14">
    <location>
        <begin position="30"/>
        <end position="400"/>
    </location>
</feature>
<feature type="domain" description="Peptidase S11 D-Ala-D-Ala carboxypeptidase A C-terminal" evidence="15">
    <location>
        <begin position="290"/>
        <end position="380"/>
    </location>
</feature>
<comment type="function">
    <text evidence="1">Removes C-terminal D-alanyl residues from sugar-peptide cell wall precursors.</text>
</comment>
<dbReference type="SUPFAM" id="SSF69189">
    <property type="entry name" value="Penicillin-binding protein associated domain"/>
    <property type="match status" value="1"/>
</dbReference>
<organism evidence="16 17">
    <name type="scientific">Chromohalobacter canadensis</name>
    <dbReference type="NCBI Taxonomy" id="141389"/>
    <lineage>
        <taxon>Bacteria</taxon>
        <taxon>Pseudomonadati</taxon>
        <taxon>Pseudomonadota</taxon>
        <taxon>Gammaproteobacteria</taxon>
        <taxon>Oceanospirillales</taxon>
        <taxon>Halomonadaceae</taxon>
        <taxon>Chromohalobacter</taxon>
    </lineage>
</organism>
<evidence type="ECO:0000256" key="4">
    <source>
        <dbReference type="ARBA" id="ARBA00012448"/>
    </source>
</evidence>
<dbReference type="InterPro" id="IPR012907">
    <property type="entry name" value="Peptidase_S11_C"/>
</dbReference>
<dbReference type="GO" id="GO:0004180">
    <property type="term" value="F:carboxypeptidase activity"/>
    <property type="evidence" value="ECO:0007669"/>
    <property type="project" value="UniProtKB-KW"/>
</dbReference>
<proteinExistence type="inferred from homology"/>
<evidence type="ECO:0000313" key="16">
    <source>
        <dbReference type="EMBL" id="WQH08780.1"/>
    </source>
</evidence>
<keyword evidence="7 14" id="KW-0732">Signal</keyword>
<dbReference type="SMART" id="SM00936">
    <property type="entry name" value="PBP5_C"/>
    <property type="match status" value="1"/>
</dbReference>
<evidence type="ECO:0000256" key="10">
    <source>
        <dbReference type="ARBA" id="ARBA00022984"/>
    </source>
</evidence>
<dbReference type="SUPFAM" id="SSF56601">
    <property type="entry name" value="beta-lactamase/transpeptidase-like"/>
    <property type="match status" value="1"/>
</dbReference>
<evidence type="ECO:0000256" key="6">
    <source>
        <dbReference type="ARBA" id="ARBA00022670"/>
    </source>
</evidence>
<comment type="similarity">
    <text evidence="3 13">Belongs to the peptidase S11 family.</text>
</comment>
<dbReference type="PANTHER" id="PTHR21581:SF6">
    <property type="entry name" value="TRAFFICKING PROTEIN PARTICLE COMPLEX SUBUNIT 12"/>
    <property type="match status" value="1"/>
</dbReference>
<evidence type="ECO:0000256" key="3">
    <source>
        <dbReference type="ARBA" id="ARBA00007164"/>
    </source>
</evidence>
<keyword evidence="10" id="KW-0573">Peptidoglycan synthesis</keyword>
<reference evidence="16 17" key="1">
    <citation type="submission" date="2023-11" db="EMBL/GenBank/DDBJ databases">
        <title>MicrobeMod: A computational toolkit for identifying prokaryotic methylation and restriction-modification with nanopore sequencing.</title>
        <authorList>
            <person name="Crits-Christoph A."/>
            <person name="Kang S.C."/>
            <person name="Lee H."/>
            <person name="Ostrov N."/>
        </authorList>
    </citation>
    <scope>NUCLEOTIDE SEQUENCE [LARGE SCALE GENOMIC DNA]</scope>
    <source>
        <strain evidence="16 17">ATCC 43984</strain>
    </source>
</reference>
<dbReference type="Proteomes" id="UP001321908">
    <property type="component" value="Chromosome"/>
</dbReference>
<dbReference type="Gene3D" id="3.40.710.10">
    <property type="entry name" value="DD-peptidase/beta-lactamase superfamily"/>
    <property type="match status" value="1"/>
</dbReference>
<comment type="pathway">
    <text evidence="2">Cell wall biogenesis; peptidoglycan biosynthesis.</text>
</comment>
<accession>A0ABZ0YBW7</accession>
<keyword evidence="8 16" id="KW-0378">Hydrolase</keyword>
<gene>
    <name evidence="16" type="ORF">SR908_15120</name>
</gene>
<evidence type="ECO:0000256" key="8">
    <source>
        <dbReference type="ARBA" id="ARBA00022801"/>
    </source>
</evidence>
<protein>
    <recommendedName>
        <fullName evidence="4">serine-type D-Ala-D-Ala carboxypeptidase</fullName>
        <ecNumber evidence="4">3.4.16.4</ecNumber>
    </recommendedName>
</protein>
<name>A0ABZ0YBW7_9GAMM</name>